<dbReference type="Proteomes" id="UP000551758">
    <property type="component" value="Unassembled WGS sequence"/>
</dbReference>
<protein>
    <recommendedName>
        <fullName evidence="3">Alpha-defensin N-terminal domain-containing protein</fullName>
    </recommendedName>
</protein>
<feature type="region of interest" description="Disordered" evidence="1">
    <location>
        <begin position="33"/>
        <end position="53"/>
    </location>
</feature>
<keyword evidence="5" id="KW-1185">Reference proteome</keyword>
<feature type="domain" description="Alpha-defensin N-terminal" evidence="3">
    <location>
        <begin position="1"/>
        <end position="50"/>
    </location>
</feature>
<dbReference type="EMBL" id="JACDTQ010001475">
    <property type="protein sequence ID" value="KAF5922473.1"/>
    <property type="molecule type" value="Genomic_DNA"/>
</dbReference>
<organism evidence="4 5">
    <name type="scientific">Diceros bicornis minor</name>
    <name type="common">South-central black rhinoceros</name>
    <dbReference type="NCBI Taxonomy" id="77932"/>
    <lineage>
        <taxon>Eukaryota</taxon>
        <taxon>Metazoa</taxon>
        <taxon>Chordata</taxon>
        <taxon>Craniata</taxon>
        <taxon>Vertebrata</taxon>
        <taxon>Euteleostomi</taxon>
        <taxon>Mammalia</taxon>
        <taxon>Eutheria</taxon>
        <taxon>Laurasiatheria</taxon>
        <taxon>Perissodactyla</taxon>
        <taxon>Rhinocerotidae</taxon>
        <taxon>Diceros</taxon>
    </lineage>
</organism>
<proteinExistence type="predicted"/>
<name>A0A7J7F370_DICBM</name>
<evidence type="ECO:0000313" key="5">
    <source>
        <dbReference type="Proteomes" id="UP000551758"/>
    </source>
</evidence>
<feature type="signal peptide" evidence="2">
    <location>
        <begin position="1"/>
        <end position="19"/>
    </location>
</feature>
<evidence type="ECO:0000259" key="3">
    <source>
        <dbReference type="SMART" id="SM01418"/>
    </source>
</evidence>
<dbReference type="Pfam" id="PF00879">
    <property type="entry name" value="Defensin_propep"/>
    <property type="match status" value="1"/>
</dbReference>
<dbReference type="AlphaFoldDB" id="A0A7J7F370"/>
<dbReference type="GO" id="GO:0006952">
    <property type="term" value="P:defense response"/>
    <property type="evidence" value="ECO:0007669"/>
    <property type="project" value="InterPro"/>
</dbReference>
<reference evidence="4 5" key="1">
    <citation type="journal article" date="2020" name="Mol. Biol. Evol.">
        <title>Interspecific Gene Flow and the Evolution of Specialization in Black and White Rhinoceros.</title>
        <authorList>
            <person name="Moodley Y."/>
            <person name="Westbury M.V."/>
            <person name="Russo I.M."/>
            <person name="Gopalakrishnan S."/>
            <person name="Rakotoarivelo A."/>
            <person name="Olsen R.A."/>
            <person name="Prost S."/>
            <person name="Tunstall T."/>
            <person name="Ryder O.A."/>
            <person name="Dalen L."/>
            <person name="Bruford M.W."/>
        </authorList>
    </citation>
    <scope>NUCLEOTIDE SEQUENCE [LARGE SCALE GENOMIC DNA]</scope>
    <source>
        <strain evidence="4">SBR-YM</strain>
        <tissue evidence="4">Skin</tissue>
    </source>
</reference>
<evidence type="ECO:0000313" key="4">
    <source>
        <dbReference type="EMBL" id="KAF5922473.1"/>
    </source>
</evidence>
<gene>
    <name evidence="4" type="ORF">HPG69_009518</name>
</gene>
<evidence type="ECO:0000256" key="2">
    <source>
        <dbReference type="SAM" id="SignalP"/>
    </source>
</evidence>
<dbReference type="SMART" id="SM01418">
    <property type="entry name" value="Defensin_propep"/>
    <property type="match status" value="1"/>
</dbReference>
<evidence type="ECO:0000256" key="1">
    <source>
        <dbReference type="SAM" id="MobiDB-lite"/>
    </source>
</evidence>
<comment type="caution">
    <text evidence="4">The sequence shown here is derived from an EMBL/GenBank/DDBJ whole genome shotgun (WGS) entry which is preliminary data.</text>
</comment>
<keyword evidence="2" id="KW-0732">Signal</keyword>
<accession>A0A7J7F370</accession>
<dbReference type="InterPro" id="IPR002366">
    <property type="entry name" value="Alpha-defensin_N"/>
</dbReference>
<feature type="chain" id="PRO_5029620640" description="Alpha-defensin N-terminal domain-containing protein" evidence="2">
    <location>
        <begin position="20"/>
        <end position="163"/>
    </location>
</feature>
<sequence length="163" mass="17842">MRTLTLLAALLFVALQAQAQSLEERADQALQELPPAPADTPGTALATSASRGSVEIRKTPHTGSAVFAEHISDDLYETQILPEPMKGNMFSSHGYRSVALSSLQSVGEWRKEYKFGSIQKFWVHVPFLGLHFIGQNYVSGPFCTAKGDITEHITAQILSRKKG</sequence>